<evidence type="ECO:0000313" key="3">
    <source>
        <dbReference type="Proteomes" id="UP000024635"/>
    </source>
</evidence>
<feature type="compositionally biased region" description="Gly residues" evidence="1">
    <location>
        <begin position="1"/>
        <end position="11"/>
    </location>
</feature>
<protein>
    <submittedName>
        <fullName evidence="2">Uncharacterized protein</fullName>
    </submittedName>
</protein>
<sequence length="66" mass="7226">MVALNCGGGGRRSSPQEAGRGRGDRFACNAWKPTRPNAARRRVWFDPDTCDHHPASIDFIVSAPCE</sequence>
<proteinExistence type="predicted"/>
<evidence type="ECO:0000313" key="2">
    <source>
        <dbReference type="EMBL" id="EYC10046.1"/>
    </source>
</evidence>
<keyword evidence="3" id="KW-1185">Reference proteome</keyword>
<feature type="region of interest" description="Disordered" evidence="1">
    <location>
        <begin position="1"/>
        <end position="24"/>
    </location>
</feature>
<dbReference type="AlphaFoldDB" id="A0A016U566"/>
<dbReference type="Proteomes" id="UP000024635">
    <property type="component" value="Unassembled WGS sequence"/>
</dbReference>
<organism evidence="2 3">
    <name type="scientific">Ancylostoma ceylanicum</name>
    <dbReference type="NCBI Taxonomy" id="53326"/>
    <lineage>
        <taxon>Eukaryota</taxon>
        <taxon>Metazoa</taxon>
        <taxon>Ecdysozoa</taxon>
        <taxon>Nematoda</taxon>
        <taxon>Chromadorea</taxon>
        <taxon>Rhabditida</taxon>
        <taxon>Rhabditina</taxon>
        <taxon>Rhabditomorpha</taxon>
        <taxon>Strongyloidea</taxon>
        <taxon>Ancylostomatidae</taxon>
        <taxon>Ancylostomatinae</taxon>
        <taxon>Ancylostoma</taxon>
    </lineage>
</organism>
<reference evidence="3" key="1">
    <citation type="journal article" date="2015" name="Nat. Genet.">
        <title>The genome and transcriptome of the zoonotic hookworm Ancylostoma ceylanicum identify infection-specific gene families.</title>
        <authorList>
            <person name="Schwarz E.M."/>
            <person name="Hu Y."/>
            <person name="Antoshechkin I."/>
            <person name="Miller M.M."/>
            <person name="Sternberg P.W."/>
            <person name="Aroian R.V."/>
        </authorList>
    </citation>
    <scope>NUCLEOTIDE SEQUENCE</scope>
    <source>
        <strain evidence="3">HY135</strain>
    </source>
</reference>
<dbReference type="EMBL" id="JARK01001393">
    <property type="protein sequence ID" value="EYC10046.1"/>
    <property type="molecule type" value="Genomic_DNA"/>
</dbReference>
<gene>
    <name evidence="2" type="primary">Acey_s0057.g2738</name>
    <name evidence="2" type="ORF">Y032_0057g2738</name>
</gene>
<name>A0A016U566_9BILA</name>
<evidence type="ECO:0000256" key="1">
    <source>
        <dbReference type="SAM" id="MobiDB-lite"/>
    </source>
</evidence>
<accession>A0A016U566</accession>
<comment type="caution">
    <text evidence="2">The sequence shown here is derived from an EMBL/GenBank/DDBJ whole genome shotgun (WGS) entry which is preliminary data.</text>
</comment>